<protein>
    <submittedName>
        <fullName evidence="2">Uncharacterized protein</fullName>
    </submittedName>
</protein>
<keyword evidence="1" id="KW-0812">Transmembrane</keyword>
<keyword evidence="3" id="KW-1185">Reference proteome</keyword>
<comment type="caution">
    <text evidence="2">The sequence shown here is derived from an EMBL/GenBank/DDBJ whole genome shotgun (WGS) entry which is preliminary data.</text>
</comment>
<feature type="transmembrane region" description="Helical" evidence="1">
    <location>
        <begin position="7"/>
        <end position="25"/>
    </location>
</feature>
<evidence type="ECO:0000256" key="1">
    <source>
        <dbReference type="SAM" id="Phobius"/>
    </source>
</evidence>
<proteinExistence type="predicted"/>
<dbReference type="OrthoDB" id="510307at2759"/>
<keyword evidence="1" id="KW-1133">Transmembrane helix</keyword>
<dbReference type="Proteomes" id="UP000541444">
    <property type="component" value="Unassembled WGS sequence"/>
</dbReference>
<reference evidence="2 3" key="1">
    <citation type="journal article" date="2020" name="IScience">
        <title>Genome Sequencing of the Endangered Kingdonia uniflora (Circaeasteraceae, Ranunculales) Reveals Potential Mechanisms of Evolutionary Specialization.</title>
        <authorList>
            <person name="Sun Y."/>
            <person name="Deng T."/>
            <person name="Zhang A."/>
            <person name="Moore M.J."/>
            <person name="Landis J.B."/>
            <person name="Lin N."/>
            <person name="Zhang H."/>
            <person name="Zhang X."/>
            <person name="Huang J."/>
            <person name="Zhang X."/>
            <person name="Sun H."/>
            <person name="Wang H."/>
        </authorList>
    </citation>
    <scope>NUCLEOTIDE SEQUENCE [LARGE SCALE GENOMIC DNA]</scope>
    <source>
        <strain evidence="2">TB1705</strain>
        <tissue evidence="2">Leaf</tissue>
    </source>
</reference>
<evidence type="ECO:0000313" key="2">
    <source>
        <dbReference type="EMBL" id="KAF6145564.1"/>
    </source>
</evidence>
<keyword evidence="1" id="KW-0472">Membrane</keyword>
<name>A0A7J7LSR3_9MAGN</name>
<organism evidence="2 3">
    <name type="scientific">Kingdonia uniflora</name>
    <dbReference type="NCBI Taxonomy" id="39325"/>
    <lineage>
        <taxon>Eukaryota</taxon>
        <taxon>Viridiplantae</taxon>
        <taxon>Streptophyta</taxon>
        <taxon>Embryophyta</taxon>
        <taxon>Tracheophyta</taxon>
        <taxon>Spermatophyta</taxon>
        <taxon>Magnoliopsida</taxon>
        <taxon>Ranunculales</taxon>
        <taxon>Circaeasteraceae</taxon>
        <taxon>Kingdonia</taxon>
    </lineage>
</organism>
<accession>A0A7J7LSR3</accession>
<sequence>MSLFCDYLGLSCIMTLDICTCWALLADALRIYLFSTSFGGLSSGCPTLHLRIRILNSLLRSQFWVCDKSNNLFVDKSSRKLSEIVEQAKRREKVPSHSLYRDSELIQENYLGAQNVLAEDVHVDEFTLLDRMLYKAPSDG</sequence>
<gene>
    <name evidence="2" type="ORF">GIB67_037597</name>
</gene>
<dbReference type="EMBL" id="JACGCM010002050">
    <property type="protein sequence ID" value="KAF6145564.1"/>
    <property type="molecule type" value="Genomic_DNA"/>
</dbReference>
<evidence type="ECO:0000313" key="3">
    <source>
        <dbReference type="Proteomes" id="UP000541444"/>
    </source>
</evidence>
<dbReference type="AlphaFoldDB" id="A0A7J7LSR3"/>